<proteinExistence type="predicted"/>
<sequence>MEEVCRFVDKYDMKDLWKVLEYWFDARLTFSTVCKIASIAYVYKFDVLYKKCISLIKSLQLFAKEMDDFNLLRVEILRDIIFP</sequence>
<accession>A0AC34QQF9</accession>
<dbReference type="WBParaSite" id="JU765_v2.g18340.t1">
    <property type="protein sequence ID" value="JU765_v2.g18340.t1"/>
    <property type="gene ID" value="JU765_v2.g18340"/>
</dbReference>
<evidence type="ECO:0000313" key="1">
    <source>
        <dbReference type="Proteomes" id="UP000887576"/>
    </source>
</evidence>
<reference evidence="2" key="1">
    <citation type="submission" date="2022-11" db="UniProtKB">
        <authorList>
            <consortium name="WormBaseParasite"/>
        </authorList>
    </citation>
    <scope>IDENTIFICATION</scope>
</reference>
<protein>
    <submittedName>
        <fullName evidence="2">Uncharacterized protein</fullName>
    </submittedName>
</protein>
<evidence type="ECO:0000313" key="2">
    <source>
        <dbReference type="WBParaSite" id="JU765_v2.g18340.t1"/>
    </source>
</evidence>
<dbReference type="Proteomes" id="UP000887576">
    <property type="component" value="Unplaced"/>
</dbReference>
<organism evidence="1 2">
    <name type="scientific">Panagrolaimus sp. JU765</name>
    <dbReference type="NCBI Taxonomy" id="591449"/>
    <lineage>
        <taxon>Eukaryota</taxon>
        <taxon>Metazoa</taxon>
        <taxon>Ecdysozoa</taxon>
        <taxon>Nematoda</taxon>
        <taxon>Chromadorea</taxon>
        <taxon>Rhabditida</taxon>
        <taxon>Tylenchina</taxon>
        <taxon>Panagrolaimomorpha</taxon>
        <taxon>Panagrolaimoidea</taxon>
        <taxon>Panagrolaimidae</taxon>
        <taxon>Panagrolaimus</taxon>
    </lineage>
</organism>
<name>A0AC34QQF9_9BILA</name>